<keyword evidence="1" id="KW-0812">Transmembrane</keyword>
<gene>
    <name evidence="2" type="ORF">MM415B01710_0002</name>
</gene>
<evidence type="ECO:0000313" key="2">
    <source>
        <dbReference type="EMBL" id="QJA57118.1"/>
    </source>
</evidence>
<accession>A0A6M3IIY4</accession>
<dbReference type="AlphaFoldDB" id="A0A6M3IIY4"/>
<keyword evidence="1" id="KW-0472">Membrane</keyword>
<keyword evidence="1" id="KW-1133">Transmembrane helix</keyword>
<sequence>MIEKDTWKVLAIESIIACFAILVIVFFWQRPYSEQKLKNILKDVDKIIVGNVTISEKGTLSDTIIWYDAEDANSFAVEITGNNCVIKDYYFTREETKYDLDRLFKYKDLFDEVTMFDFDYWYYDNEWILQYYAKKNGIKYEFETRHNNLNTAIAQMCNKIEERMKE</sequence>
<evidence type="ECO:0000256" key="1">
    <source>
        <dbReference type="SAM" id="Phobius"/>
    </source>
</evidence>
<name>A0A6M3IIY4_9ZZZZ</name>
<dbReference type="EMBL" id="MT141255">
    <property type="protein sequence ID" value="QJA57118.1"/>
    <property type="molecule type" value="Genomic_DNA"/>
</dbReference>
<organism evidence="2">
    <name type="scientific">viral metagenome</name>
    <dbReference type="NCBI Taxonomy" id="1070528"/>
    <lineage>
        <taxon>unclassified sequences</taxon>
        <taxon>metagenomes</taxon>
        <taxon>organismal metagenomes</taxon>
    </lineage>
</organism>
<feature type="transmembrane region" description="Helical" evidence="1">
    <location>
        <begin position="6"/>
        <end position="28"/>
    </location>
</feature>
<proteinExistence type="predicted"/>
<reference evidence="2" key="1">
    <citation type="submission" date="2020-03" db="EMBL/GenBank/DDBJ databases">
        <title>The deep terrestrial virosphere.</title>
        <authorList>
            <person name="Holmfeldt K."/>
            <person name="Nilsson E."/>
            <person name="Simone D."/>
            <person name="Lopez-Fernandez M."/>
            <person name="Wu X."/>
            <person name="de Brujin I."/>
            <person name="Lundin D."/>
            <person name="Andersson A."/>
            <person name="Bertilsson S."/>
            <person name="Dopson M."/>
        </authorList>
    </citation>
    <scope>NUCLEOTIDE SEQUENCE</scope>
    <source>
        <strain evidence="2">MM415B01710</strain>
    </source>
</reference>
<protein>
    <submittedName>
        <fullName evidence="2">Uncharacterized protein</fullName>
    </submittedName>
</protein>